<name>A0ABS6I9J4_9MICC</name>
<proteinExistence type="predicted"/>
<organism evidence="2 3">
    <name type="scientific">Paenarthrobacter aromaticivorans</name>
    <dbReference type="NCBI Taxonomy" id="2849150"/>
    <lineage>
        <taxon>Bacteria</taxon>
        <taxon>Bacillati</taxon>
        <taxon>Actinomycetota</taxon>
        <taxon>Actinomycetes</taxon>
        <taxon>Micrococcales</taxon>
        <taxon>Micrococcaceae</taxon>
        <taxon>Paenarthrobacter</taxon>
    </lineage>
</organism>
<gene>
    <name evidence="2" type="ORF">KSW38_19040</name>
</gene>
<sequence>MRIGISGTYSSGKTFTSMALSHYTGLPRTKARTMREILPEAAPGKTLEECTAAELIQMIVTRHVERAVYEDKLSSGFISDGSSLQEWIYGSVRVSLGLNPSASAHLAAGESVEKTPELAFFEDVMTSLGNSFKRHVKNSFDVFVHLKNELPLSADGHRPVNDQFRNMSDEILQRTMDELGIPFHVVSGSVEERLEKIASLFNLEPRMSPEDATRLAAEEYAQLDVRSERERVLQ</sequence>
<evidence type="ECO:0000259" key="1">
    <source>
        <dbReference type="Pfam" id="PF13521"/>
    </source>
</evidence>
<evidence type="ECO:0000313" key="2">
    <source>
        <dbReference type="EMBL" id="MBU8868393.1"/>
    </source>
</evidence>
<keyword evidence="3" id="KW-1185">Reference proteome</keyword>
<dbReference type="Pfam" id="PF13521">
    <property type="entry name" value="AAA_28"/>
    <property type="match status" value="1"/>
</dbReference>
<dbReference type="EMBL" id="JAHOPC010000014">
    <property type="protein sequence ID" value="MBU8868393.1"/>
    <property type="molecule type" value="Genomic_DNA"/>
</dbReference>
<dbReference type="RefSeq" id="WP_216926510.1">
    <property type="nucleotide sequence ID" value="NZ_JAHOPC010000014.1"/>
</dbReference>
<protein>
    <submittedName>
        <fullName evidence="2">AAA family ATPase</fullName>
    </submittedName>
</protein>
<evidence type="ECO:0000313" key="3">
    <source>
        <dbReference type="Proteomes" id="UP000824166"/>
    </source>
</evidence>
<accession>A0ABS6I9J4</accession>
<comment type="caution">
    <text evidence="2">The sequence shown here is derived from an EMBL/GenBank/DDBJ whole genome shotgun (WGS) entry which is preliminary data.</text>
</comment>
<reference evidence="2 3" key="1">
    <citation type="submission" date="2021-06" db="EMBL/GenBank/DDBJ databases">
        <authorList>
            <person name="Jeong J.W."/>
        </authorList>
    </citation>
    <scope>NUCLEOTIDE SEQUENCE [LARGE SCALE GENOMIC DNA]</scope>
    <source>
        <strain evidence="2 3">MMS21-TAE1-1</strain>
    </source>
</reference>
<feature type="domain" description="NadR/Ttd14 AAA" evidence="1">
    <location>
        <begin position="2"/>
        <end position="193"/>
    </location>
</feature>
<dbReference type="Proteomes" id="UP000824166">
    <property type="component" value="Unassembled WGS sequence"/>
</dbReference>
<dbReference type="InterPro" id="IPR038727">
    <property type="entry name" value="NadR/Ttd14_AAA_dom"/>
</dbReference>